<evidence type="ECO:0000256" key="1">
    <source>
        <dbReference type="ARBA" id="ARBA00004245"/>
    </source>
</evidence>
<feature type="compositionally biased region" description="Gly residues" evidence="6">
    <location>
        <begin position="969"/>
        <end position="982"/>
    </location>
</feature>
<reference evidence="7" key="2">
    <citation type="submission" date="2020-06" db="EMBL/GenBank/DDBJ databases">
        <authorList>
            <person name="Sheffer M."/>
        </authorList>
    </citation>
    <scope>NUCLEOTIDE SEQUENCE</scope>
</reference>
<comment type="subcellular location">
    <subcellularLocation>
        <location evidence="1">Cytoplasm</location>
        <location evidence="1">Cytoskeleton</location>
    </subcellularLocation>
</comment>
<dbReference type="GO" id="GO:0008574">
    <property type="term" value="F:plus-end-directed microtubule motor activity"/>
    <property type="evidence" value="ECO:0007669"/>
    <property type="project" value="TreeGrafter"/>
</dbReference>
<accession>A0A8T0E3T2</accession>
<organism evidence="7 8">
    <name type="scientific">Argiope bruennichi</name>
    <name type="common">Wasp spider</name>
    <name type="synonym">Aranea bruennichi</name>
    <dbReference type="NCBI Taxonomy" id="94029"/>
    <lineage>
        <taxon>Eukaryota</taxon>
        <taxon>Metazoa</taxon>
        <taxon>Ecdysozoa</taxon>
        <taxon>Arthropoda</taxon>
        <taxon>Chelicerata</taxon>
        <taxon>Arachnida</taxon>
        <taxon>Araneae</taxon>
        <taxon>Araneomorphae</taxon>
        <taxon>Entelegynae</taxon>
        <taxon>Araneoidea</taxon>
        <taxon>Araneidae</taxon>
        <taxon>Argiope</taxon>
    </lineage>
</organism>
<evidence type="ECO:0000256" key="3">
    <source>
        <dbReference type="ARBA" id="ARBA00023175"/>
    </source>
</evidence>
<evidence type="ECO:0000313" key="7">
    <source>
        <dbReference type="EMBL" id="KAF8764966.1"/>
    </source>
</evidence>
<dbReference type="GO" id="GO:0051231">
    <property type="term" value="P:spindle elongation"/>
    <property type="evidence" value="ECO:0007669"/>
    <property type="project" value="TreeGrafter"/>
</dbReference>
<evidence type="ECO:0000256" key="4">
    <source>
        <dbReference type="ARBA" id="ARBA00023212"/>
    </source>
</evidence>
<feature type="coiled-coil region" evidence="5">
    <location>
        <begin position="1485"/>
        <end position="1519"/>
    </location>
</feature>
<feature type="region of interest" description="Disordered" evidence="6">
    <location>
        <begin position="827"/>
        <end position="849"/>
    </location>
</feature>
<evidence type="ECO:0000313" key="8">
    <source>
        <dbReference type="Proteomes" id="UP000807504"/>
    </source>
</evidence>
<keyword evidence="3" id="KW-0505">Motor protein</keyword>
<reference evidence="7" key="1">
    <citation type="journal article" date="2020" name="bioRxiv">
        <title>Chromosome-level reference genome of the European wasp spider Argiope bruennichi: a resource for studies on range expansion and evolutionary adaptation.</title>
        <authorList>
            <person name="Sheffer M.M."/>
            <person name="Hoppe A."/>
            <person name="Krehenwinkel H."/>
            <person name="Uhl G."/>
            <person name="Kuss A.W."/>
            <person name="Jensen L."/>
            <person name="Jensen C."/>
            <person name="Gillespie R.G."/>
            <person name="Hoff K.J."/>
            <person name="Prost S."/>
        </authorList>
    </citation>
    <scope>NUCLEOTIDE SEQUENCE</scope>
</reference>
<dbReference type="EMBL" id="JABXBU010002231">
    <property type="protein sequence ID" value="KAF8764966.1"/>
    <property type="molecule type" value="Genomic_DNA"/>
</dbReference>
<dbReference type="GO" id="GO:0090307">
    <property type="term" value="P:mitotic spindle assembly"/>
    <property type="evidence" value="ECO:0007669"/>
    <property type="project" value="TreeGrafter"/>
</dbReference>
<keyword evidence="8" id="KW-1185">Reference proteome</keyword>
<dbReference type="GO" id="GO:0005876">
    <property type="term" value="C:spindle microtubule"/>
    <property type="evidence" value="ECO:0007669"/>
    <property type="project" value="TreeGrafter"/>
</dbReference>
<feature type="coiled-coil region" evidence="5">
    <location>
        <begin position="1228"/>
        <end position="1262"/>
    </location>
</feature>
<dbReference type="PANTHER" id="PTHR47970:SF12">
    <property type="entry name" value="KINESIN FAMILY MEMBER 11"/>
    <property type="match status" value="1"/>
</dbReference>
<name>A0A8T0E3T2_ARGBR</name>
<comment type="caution">
    <text evidence="7">The sequence shown here is derived from an EMBL/GenBank/DDBJ whole genome shotgun (WGS) entry which is preliminary data.</text>
</comment>
<feature type="region of interest" description="Disordered" evidence="6">
    <location>
        <begin position="963"/>
        <end position="984"/>
    </location>
</feature>
<evidence type="ECO:0000256" key="5">
    <source>
        <dbReference type="SAM" id="Coils"/>
    </source>
</evidence>
<proteinExistence type="predicted"/>
<dbReference type="PANTHER" id="PTHR47970">
    <property type="entry name" value="KINESIN-LIKE PROTEIN KIF11"/>
    <property type="match status" value="1"/>
</dbReference>
<dbReference type="Proteomes" id="UP000807504">
    <property type="component" value="Unassembled WGS sequence"/>
</dbReference>
<evidence type="ECO:0000256" key="6">
    <source>
        <dbReference type="SAM" id="MobiDB-lite"/>
    </source>
</evidence>
<keyword evidence="4" id="KW-0206">Cytoskeleton</keyword>
<protein>
    <submittedName>
        <fullName evidence="7">Uncharacterized protein</fullName>
    </submittedName>
</protein>
<feature type="compositionally biased region" description="Gly residues" evidence="6">
    <location>
        <begin position="828"/>
        <end position="837"/>
    </location>
</feature>
<dbReference type="GO" id="GO:0072686">
    <property type="term" value="C:mitotic spindle"/>
    <property type="evidence" value="ECO:0007669"/>
    <property type="project" value="TreeGrafter"/>
</dbReference>
<evidence type="ECO:0000256" key="2">
    <source>
        <dbReference type="ARBA" id="ARBA00022490"/>
    </source>
</evidence>
<keyword evidence="2" id="KW-0963">Cytoplasm</keyword>
<sequence>MESQEIPINSNSELLNATINRLERGEREIILKHEYRDLVLILGDTVIDNSFIQWITGKYTNTTLTEDDKNSDQFINNEDRKIRDFTLQYQKECSTILEEPKTNVIYYGCSCLSDHSSTSEEIATAYFTNKVLNHSERIKIIFAVNYRSIIKGTDMNHFMKFLKHASNFVKNIDRYRNSIAMMAISVGEQHLKKDDILLLTEDNQLIREITDFLLEVRQQITDKQKDAVISVQEQAFYEYALKFIDIVLTKNNDGYKKIGIFRELKSNIDELQERTNNMKNILCEELEFVEKLDIDFRCNISEKSNQDIDSLEQEINNAVWFSVKSISDIVSEHYKNQIQQLLRKLENISTGKIIVDADPVKAVNLSFKLKNDYYTISNLVNALQNSVKVKSLNKKIKDVVSELYIGIPEVEIHNIEKYVKYIDILQAVSQREFVTRPWGNLFKEIATYISESRKTIQQDIDNAAEKVKLRIQLHLNNIAKIIQDNYNEKLKSKFTMRNMEIQKFHDFHNKEYEDIFKLTEDIKRLRNIDSLVKKLQLNTNILGIRATKRYLIKMANEGRYFMFLSFLSDKILDNGSSTWSKPFVETKDIIQKSDKWYKFLSDLFIKFSDYNTQMRRKSYIDFLEGSTKSDIFKETNITPINLQIFLSKIKNLNVAEYESIKNITLTESQLNELNQLVDLTLKHKINIECSETHMFVKGDYVSLQEVHRILFAHDDKKCREFYHWRSHRKFVNIFALNTLFIDRDLDVQGDAIQIIFISPRWEVIGNRVINLNGLKGMPHSINKAYDGRYPGNNGSDGKPGKPGGPGEIFFGIGETFVNGANLTITANGGAGGPGQHGGRGRDGISGDDVELPEEATSYERNSLQCCHSRTNAFSDFSKEEEGLSATLERRDGRGSFSDIISAFVAVARRDYIQKITHLTQNGFGCERTSLHSSNLPRIGRMDWFDGPRYYEFLHEDYKLLGKPGKKGGDGGNGGKGGIGGKSGSITIAEMESPSVINKIAKDGETGEEGKGGWGGKGGKDGDDVTARCLMRNRGCGLFWCINYIENFQWALDERITHDLPHRRGLDGREGLQGANNNHIESPMSAKFIHEPAKFINVYKSYLRENLADDLKKISLVKFYDQLNKNNEVNKFYETEGLAGEFIDMENQFNFIKKGVDFYPFYKSLLKRIGEFSDKYKASGDQKIVLSYLYAAVLSKINSLKESNESDLIIDIEKYLDTIKTDMDILKNLENSNNKVNAVDKMKREYKSRIDEKIQEAKSFIENTVDQEINKISEEIDNKIDLLIIETISLQKEAQKAKDDLIKKKKELQNTLGLRKLFDYFKSLGRIVSFLGPYGMAAGALIELSTSVGESLALGNNLQPIELSRAASKLISIENNIKNMRIEKTDHINNVLTELSERTMQYPEELGDISSKVAEMKKRLNDIRSHKLQYKEVRNLERELKDTLKTKEINLNSQTQKRRRDVSKIVRKLGQAIDVASMFVNFYNKNKESDDKIAAINDAIEQKENELRNLKEYEEQIYENISPALQNMKNNLQEFASGLEKRSQVALDVGKWQMQSVLKDIKVQMQRVTEGMEVKDDLARCIEKLEEAMSILITIYDRIQQYQDEQILSNHIANICSISTSTLSITDRNLVNVTNHLEWSIRSSLVLKHYQTALNAFKQWVFPFASHYLEESMMPSHLQVDGNMRGLVFNAAKQIGNLKKKISLYKASARETDEILIRGEFNNPCGSCDPFFVWKDEKYRSEISKLLSGQAVALKSDVRLSEPGKDAIKFRLIKLYFRSKNESVQTQLDETLKMFDISATHIGNSYYRYDEEIYLITSPKKTILYSFEENSRTGDPVRENEVYAKIKSGDLMLSPYTMWIFKLNATRKSTFRELSIYKGEIDLELEGKGSYVINDAGFQDDDYDIENQLESSDLNYRITRSLIDDRKKKCTRLADLFQVCHPRLTRSFTGIKYESEMDESLLSPKQVIFRRCKESSVKSDNDIRKNLRLLSEMDDSNDKSLFRSVKLRLKSVLEYLGFLKKADNDEYIRDIRNLFVED</sequence>
<keyword evidence="5" id="KW-0175">Coiled coil</keyword>
<gene>
    <name evidence="7" type="ORF">HNY73_022989</name>
</gene>
<dbReference type="InterPro" id="IPR047149">
    <property type="entry name" value="KIF11-like"/>
</dbReference>